<dbReference type="SUPFAM" id="SSF53613">
    <property type="entry name" value="Ribokinase-like"/>
    <property type="match status" value="1"/>
</dbReference>
<keyword evidence="1" id="KW-0808">Transferase</keyword>
<dbReference type="EMBL" id="MPPL01000001">
    <property type="protein sequence ID" value="OKS86935.1"/>
    <property type="molecule type" value="Genomic_DNA"/>
</dbReference>
<dbReference type="STRING" id="1302689.RG47T_2393"/>
<comment type="caution">
    <text evidence="4">The sequence shown here is derived from an EMBL/GenBank/DDBJ whole genome shotgun (WGS) entry which is preliminary data.</text>
</comment>
<organism evidence="4 5">
    <name type="scientific">Mucilaginibacter polytrichastri</name>
    <dbReference type="NCBI Taxonomy" id="1302689"/>
    <lineage>
        <taxon>Bacteria</taxon>
        <taxon>Pseudomonadati</taxon>
        <taxon>Bacteroidota</taxon>
        <taxon>Sphingobacteriia</taxon>
        <taxon>Sphingobacteriales</taxon>
        <taxon>Sphingobacteriaceae</taxon>
        <taxon>Mucilaginibacter</taxon>
    </lineage>
</organism>
<feature type="domain" description="Carbohydrate kinase PfkB" evidence="3">
    <location>
        <begin position="1"/>
        <end position="258"/>
    </location>
</feature>
<dbReference type="Gene3D" id="3.40.1190.20">
    <property type="match status" value="1"/>
</dbReference>
<dbReference type="Pfam" id="PF00294">
    <property type="entry name" value="PfkB"/>
    <property type="match status" value="1"/>
</dbReference>
<accession>A0A1Q5ZYT8</accession>
<protein>
    <recommendedName>
        <fullName evidence="3">Carbohydrate kinase PfkB domain-containing protein</fullName>
    </recommendedName>
</protein>
<dbReference type="CDD" id="cd01172">
    <property type="entry name" value="RfaE_like"/>
    <property type="match status" value="1"/>
</dbReference>
<dbReference type="GO" id="GO:0016773">
    <property type="term" value="F:phosphotransferase activity, alcohol group as acceptor"/>
    <property type="evidence" value="ECO:0007669"/>
    <property type="project" value="InterPro"/>
</dbReference>
<dbReference type="PANTHER" id="PTHR46969:SF1">
    <property type="entry name" value="BIFUNCTIONAL PROTEIN HLDE"/>
    <property type="match status" value="1"/>
</dbReference>
<name>A0A1Q5ZYT8_9SPHI</name>
<dbReference type="AlphaFoldDB" id="A0A1Q5ZYT8"/>
<dbReference type="PANTHER" id="PTHR46969">
    <property type="entry name" value="BIFUNCTIONAL PROTEIN HLDE"/>
    <property type="match status" value="1"/>
</dbReference>
<evidence type="ECO:0000256" key="2">
    <source>
        <dbReference type="ARBA" id="ARBA00022777"/>
    </source>
</evidence>
<keyword evidence="5" id="KW-1185">Reference proteome</keyword>
<keyword evidence="2" id="KW-0418">Kinase</keyword>
<evidence type="ECO:0000313" key="5">
    <source>
        <dbReference type="Proteomes" id="UP000186720"/>
    </source>
</evidence>
<sequence length="272" mass="29169">MGGAGNVIKNLKVLGCDTNIISIVGEDDYANVINTQLEAAGVNANGILRDKSRCTTLKSRVLVANHQLIRLDREDTQPVEKATADKLIDILKKEINNYNLVLVSDYNKGLLSDYLLNQIFSICREASVKTLIDPKGNNYTKYRGCNMVKPNKKEAIQASGIQITDKDSLAAACKKIKEITGCDDVVVTMSEEGMAMYVSDELTVIPTKALSVIDVTGAGDTVLASLGVAISSGYNLFEACDFANHAAAVVVSKVGSATATIGEISHQFLAMF</sequence>
<dbReference type="InterPro" id="IPR011611">
    <property type="entry name" value="PfkB_dom"/>
</dbReference>
<dbReference type="GO" id="GO:0033785">
    <property type="term" value="F:heptose 7-phosphate kinase activity"/>
    <property type="evidence" value="ECO:0007669"/>
    <property type="project" value="TreeGrafter"/>
</dbReference>
<gene>
    <name evidence="4" type="ORF">RG47T_2393</name>
</gene>
<dbReference type="InterPro" id="IPR029056">
    <property type="entry name" value="Ribokinase-like"/>
</dbReference>
<dbReference type="GO" id="GO:0033786">
    <property type="term" value="F:heptose-1-phosphate adenylyltransferase activity"/>
    <property type="evidence" value="ECO:0007669"/>
    <property type="project" value="TreeGrafter"/>
</dbReference>
<reference evidence="4 5" key="1">
    <citation type="submission" date="2016-11" db="EMBL/GenBank/DDBJ databases">
        <title>Whole Genome Sequencing of Mucilaginibacter polytrichastri RG4-7(T) isolated from the moss sample.</title>
        <authorList>
            <person name="Li Y."/>
        </authorList>
    </citation>
    <scope>NUCLEOTIDE SEQUENCE [LARGE SCALE GENOMIC DNA]</scope>
    <source>
        <strain evidence="4 5">RG4-7</strain>
    </source>
</reference>
<evidence type="ECO:0000256" key="1">
    <source>
        <dbReference type="ARBA" id="ARBA00022679"/>
    </source>
</evidence>
<dbReference type="Proteomes" id="UP000186720">
    <property type="component" value="Unassembled WGS sequence"/>
</dbReference>
<evidence type="ECO:0000259" key="3">
    <source>
        <dbReference type="Pfam" id="PF00294"/>
    </source>
</evidence>
<dbReference type="GO" id="GO:0005829">
    <property type="term" value="C:cytosol"/>
    <property type="evidence" value="ECO:0007669"/>
    <property type="project" value="TreeGrafter"/>
</dbReference>
<evidence type="ECO:0000313" key="4">
    <source>
        <dbReference type="EMBL" id="OKS86935.1"/>
    </source>
</evidence>
<proteinExistence type="predicted"/>
<dbReference type="InterPro" id="IPR011913">
    <property type="entry name" value="RfaE_dom_I"/>
</dbReference>